<dbReference type="SUPFAM" id="SSF52279">
    <property type="entry name" value="Beta-D-glucan exohydrolase, C-terminal domain"/>
    <property type="match status" value="1"/>
</dbReference>
<feature type="chain" id="PRO_5046435182" evidence="2">
    <location>
        <begin position="23"/>
        <end position="802"/>
    </location>
</feature>
<dbReference type="InterPro" id="IPR017853">
    <property type="entry name" value="GH"/>
</dbReference>
<feature type="domain" description="ExoP galactose-binding-like" evidence="5">
    <location>
        <begin position="671"/>
        <end position="791"/>
    </location>
</feature>
<dbReference type="Pfam" id="PF18559">
    <property type="entry name" value="Exop_C"/>
    <property type="match status" value="1"/>
</dbReference>
<evidence type="ECO:0000256" key="1">
    <source>
        <dbReference type="ARBA" id="ARBA00022801"/>
    </source>
</evidence>
<comment type="caution">
    <text evidence="6">The sequence shown here is derived from an EMBL/GenBank/DDBJ whole genome shotgun (WGS) entry which is preliminary data.</text>
</comment>
<dbReference type="InterPro" id="IPR001764">
    <property type="entry name" value="Glyco_hydro_3_N"/>
</dbReference>
<dbReference type="PANTHER" id="PTHR30620:SF77">
    <property type="entry name" value="LYSOSOMAL BETA GLUCOSIDASE-LIKE"/>
    <property type="match status" value="1"/>
</dbReference>
<evidence type="ECO:0000256" key="2">
    <source>
        <dbReference type="SAM" id="SignalP"/>
    </source>
</evidence>
<evidence type="ECO:0000313" key="7">
    <source>
        <dbReference type="Proteomes" id="UP001404104"/>
    </source>
</evidence>
<dbReference type="InterPro" id="IPR036881">
    <property type="entry name" value="Glyco_hydro_3_C_sf"/>
</dbReference>
<keyword evidence="1 6" id="KW-0378">Hydrolase</keyword>
<dbReference type="InterPro" id="IPR036962">
    <property type="entry name" value="Glyco_hydro_3_N_sf"/>
</dbReference>
<dbReference type="PRINTS" id="PR00133">
    <property type="entry name" value="GLHYDRLASE3"/>
</dbReference>
<sequence>MGRFHKVMLIAMLGGTTLSASAQAPSVTAQAAQWPTAKSPRLIDAATERKITELMRQMTLEEKIGQMIQADIGAITPEDLRKYPLGSILAGGSSAPLGNPDRSPAAPWIATSRAFNAVALAPRPGHVAIPLMFGVDAVHGNNNVIGATIFPHNSALGAMRDPALIQRIGAATAEETAAAGIDWAFGPTLAVPQDDRWGRAYEGYSEDPAIVASYAGAMITGLQGKPGAWGIQRGRVAASPKHFLGDGGTHDGIDQGDAQIDEATLIGTHAAGYPGAINAGAMTVMASFSSWNGAKMHGNKSLLTDVLKGRMGFDGFIVGDWNGHAQIPGCTATDCPATFNAGLDMAMAPDSWKGLFDSTLAAAKAGTIPATRIDDAVRRILRVKMKLGLFDAARPWEAKSDTIGSPAHRAVAREAVAKSLVLLKNSGVLPLKASANILVAGDAADDIGRQSGGWTLSWQGDGNTNKDFPGATSIFAGIAAAAKAGGGTATLSADGSFTAKPDVAIVVFGEQPYAEMRGDVRTLEFEPGDKQALALLKKLKAEGVPTVSVFLSGRPLWVNPELNQSDAFVAAWFPGSEGAGIADVLIGGKRDFNGKLAFSWPKTAGQFTLNRGMPGYDPLFALGYGLRYATPGAVGVLSEVAGIDASLANTSLFFARGKVPAPFALAVDPAVRRSMVDSATTQEGAMRLAWTGAGTARLSGPPLAMVRELNADLNLQLTYRTQAVPTGPVTLSLGGGKVNIAPIVSAAQGWQVLRVPLKCFRDAGATLDSVTEPFALSATAPFAIDISDLRLATDPANAVCPR</sequence>
<feature type="domain" description="Glycoside hydrolase family 3 C-terminal" evidence="4">
    <location>
        <begin position="420"/>
        <end position="628"/>
    </location>
</feature>
<protein>
    <submittedName>
        <fullName evidence="6">Glycoside hydrolase family 3 N-terminal domain-containing protein</fullName>
    </submittedName>
</protein>
<dbReference type="GO" id="GO:0016787">
    <property type="term" value="F:hydrolase activity"/>
    <property type="evidence" value="ECO:0007669"/>
    <property type="project" value="UniProtKB-KW"/>
</dbReference>
<dbReference type="InterPro" id="IPR051915">
    <property type="entry name" value="Cellulose_Degrad_GH3"/>
</dbReference>
<dbReference type="Gene3D" id="3.40.50.1700">
    <property type="entry name" value="Glycoside hydrolase family 3 C-terminal domain"/>
    <property type="match status" value="1"/>
</dbReference>
<dbReference type="Proteomes" id="UP001404104">
    <property type="component" value="Unassembled WGS sequence"/>
</dbReference>
<name>A0ABU9XRA8_9SPHN</name>
<organism evidence="6 7">
    <name type="scientific">Sphingomonas qilianensis</name>
    <dbReference type="NCBI Taxonomy" id="1736690"/>
    <lineage>
        <taxon>Bacteria</taxon>
        <taxon>Pseudomonadati</taxon>
        <taxon>Pseudomonadota</taxon>
        <taxon>Alphaproteobacteria</taxon>
        <taxon>Sphingomonadales</taxon>
        <taxon>Sphingomonadaceae</taxon>
        <taxon>Sphingomonas</taxon>
    </lineage>
</organism>
<dbReference type="Gene3D" id="2.60.120.430">
    <property type="entry name" value="Galactose-binding lectin"/>
    <property type="match status" value="1"/>
</dbReference>
<feature type="signal peptide" evidence="2">
    <location>
        <begin position="1"/>
        <end position="22"/>
    </location>
</feature>
<dbReference type="InterPro" id="IPR041443">
    <property type="entry name" value="Exop_C"/>
</dbReference>
<reference evidence="6 7" key="1">
    <citation type="submission" date="2024-05" db="EMBL/GenBank/DDBJ databases">
        <authorList>
            <person name="Liu Q."/>
            <person name="Xin Y.-H."/>
        </authorList>
    </citation>
    <scope>NUCLEOTIDE SEQUENCE [LARGE SCALE GENOMIC DNA]</scope>
    <source>
        <strain evidence="6 7">CGMCC 1.15349</strain>
    </source>
</reference>
<accession>A0ABU9XRA8</accession>
<evidence type="ECO:0000259" key="3">
    <source>
        <dbReference type="Pfam" id="PF00933"/>
    </source>
</evidence>
<dbReference type="InterPro" id="IPR002772">
    <property type="entry name" value="Glyco_hydro_3_C"/>
</dbReference>
<feature type="domain" description="Glycoside hydrolase family 3 N-terminal" evidence="3">
    <location>
        <begin position="59"/>
        <end position="383"/>
    </location>
</feature>
<evidence type="ECO:0000259" key="5">
    <source>
        <dbReference type="Pfam" id="PF18559"/>
    </source>
</evidence>
<evidence type="ECO:0000313" key="6">
    <source>
        <dbReference type="EMBL" id="MEN2786351.1"/>
    </source>
</evidence>
<dbReference type="RefSeq" id="WP_345864141.1">
    <property type="nucleotide sequence ID" value="NZ_JBDIMF010000002.1"/>
</dbReference>
<keyword evidence="2" id="KW-0732">Signal</keyword>
<keyword evidence="7" id="KW-1185">Reference proteome</keyword>
<dbReference type="Gene3D" id="3.20.20.300">
    <property type="entry name" value="Glycoside hydrolase, family 3, N-terminal domain"/>
    <property type="match status" value="1"/>
</dbReference>
<evidence type="ECO:0000259" key="4">
    <source>
        <dbReference type="Pfam" id="PF01915"/>
    </source>
</evidence>
<gene>
    <name evidence="6" type="ORF">ABC969_07955</name>
</gene>
<proteinExistence type="predicted"/>
<dbReference type="Pfam" id="PF01915">
    <property type="entry name" value="Glyco_hydro_3_C"/>
    <property type="match status" value="1"/>
</dbReference>
<dbReference type="PANTHER" id="PTHR30620">
    <property type="entry name" value="PERIPLASMIC BETA-GLUCOSIDASE-RELATED"/>
    <property type="match status" value="1"/>
</dbReference>
<dbReference type="SUPFAM" id="SSF51445">
    <property type="entry name" value="(Trans)glycosidases"/>
    <property type="match status" value="1"/>
</dbReference>
<dbReference type="EMBL" id="JBDIMF010000002">
    <property type="protein sequence ID" value="MEN2786351.1"/>
    <property type="molecule type" value="Genomic_DNA"/>
</dbReference>
<dbReference type="Pfam" id="PF00933">
    <property type="entry name" value="Glyco_hydro_3"/>
    <property type="match status" value="1"/>
</dbReference>